<keyword evidence="9" id="KW-1185">Reference proteome</keyword>
<evidence type="ECO:0000256" key="4">
    <source>
        <dbReference type="ARBA" id="ARBA00022989"/>
    </source>
</evidence>
<gene>
    <name evidence="7 8" type="primary">nhaA</name>
    <name evidence="8" type="ORF">VST7929_00531</name>
</gene>
<evidence type="ECO:0000256" key="6">
    <source>
        <dbReference type="ARBA" id="ARBA00023201"/>
    </source>
</evidence>
<evidence type="ECO:0000256" key="2">
    <source>
        <dbReference type="ARBA" id="ARBA00022475"/>
    </source>
</evidence>
<feature type="transmembrane region" description="Helical" evidence="7">
    <location>
        <begin position="154"/>
        <end position="175"/>
    </location>
</feature>
<comment type="subcellular location">
    <subcellularLocation>
        <location evidence="1">Cell inner membrane</location>
        <topology evidence="1">Multi-pass membrane protein</topology>
    </subcellularLocation>
    <subcellularLocation>
        <location evidence="7">Cell membrane</location>
        <topology evidence="7">Multi-pass membrane protein</topology>
    </subcellularLocation>
</comment>
<feature type="transmembrane region" description="Helical" evidence="7">
    <location>
        <begin position="290"/>
        <end position="310"/>
    </location>
</feature>
<dbReference type="InterPro" id="IPR023171">
    <property type="entry name" value="Na/H_antiporter_dom_sf"/>
</dbReference>
<feature type="transmembrane region" description="Helical" evidence="7">
    <location>
        <begin position="13"/>
        <end position="30"/>
    </location>
</feature>
<comment type="similarity">
    <text evidence="7">Belongs to the NhaA Na(+)/H(+) (TC 2.A.33) antiporter family.</text>
</comment>
<feature type="transmembrane region" description="Helical" evidence="7">
    <location>
        <begin position="126"/>
        <end position="145"/>
    </location>
</feature>
<sequence length="393" mass="41759">MNDALRQFLKLESAGGIILIVASILAMLLANSPLQGLYDAFLMTPVTVGVSSVVIDKPLILWINDGLMAVFFLLIGLEVKRELMEGALASKEQAIFPAIAAVGGMLAPALVYILFNGGDEIARQGWAIPAATDIAFALGIMALLGNRVPLSLKVFLLALAIIDDLGVIVIIALFYSSDLSITALVIAALATLTLCVMNVRHVTKISWYVVVGIILWVSVLKSGVHATLAGVVLGFAIPLYGQNKQDKSPLKTMEHKLHPWCSFMILPIFAFANAGVSLEGVSFGDLGSMLPLGIALGLLIGKPLGIFSFSWMAVKMGVAKLPEGINFKHIFAVSVLCGIGFTMSMFISSLAFATQDEIFGTFSRLGILLGSTCSALLGYMLLSKTLPNAKAKQ</sequence>
<evidence type="ECO:0000256" key="3">
    <source>
        <dbReference type="ARBA" id="ARBA00022692"/>
    </source>
</evidence>
<dbReference type="NCBIfam" id="NF007112">
    <property type="entry name" value="PRK09561.1"/>
    <property type="match status" value="1"/>
</dbReference>
<dbReference type="InterPro" id="IPR004670">
    <property type="entry name" value="NhaA"/>
</dbReference>
<keyword evidence="5 7" id="KW-0472">Membrane</keyword>
<feature type="transmembrane region" description="Helical" evidence="7">
    <location>
        <begin position="181"/>
        <end position="199"/>
    </location>
</feature>
<keyword evidence="7" id="KW-0050">Antiport</keyword>
<evidence type="ECO:0000256" key="7">
    <source>
        <dbReference type="HAMAP-Rule" id="MF_01844"/>
    </source>
</evidence>
<dbReference type="Proteomes" id="UP000838672">
    <property type="component" value="Unassembled WGS sequence"/>
</dbReference>
<dbReference type="EMBL" id="CAKLDI010000001">
    <property type="protein sequence ID" value="CAH0532690.1"/>
    <property type="molecule type" value="Genomic_DNA"/>
</dbReference>
<organism evidence="8 9">
    <name type="scientific">Vibrio stylophorae</name>
    <dbReference type="NCBI Taxonomy" id="659351"/>
    <lineage>
        <taxon>Bacteria</taxon>
        <taxon>Pseudomonadati</taxon>
        <taxon>Pseudomonadota</taxon>
        <taxon>Gammaproteobacteria</taxon>
        <taxon>Vibrionales</taxon>
        <taxon>Vibrionaceae</taxon>
        <taxon>Vibrio</taxon>
    </lineage>
</organism>
<reference evidence="8" key="1">
    <citation type="submission" date="2021-11" db="EMBL/GenBank/DDBJ databases">
        <authorList>
            <person name="Rodrigo-Torres L."/>
            <person name="Arahal R. D."/>
            <person name="Lucena T."/>
        </authorList>
    </citation>
    <scope>NUCLEOTIDE SEQUENCE</scope>
    <source>
        <strain evidence="8">CECT 7929</strain>
    </source>
</reference>
<comment type="caution">
    <text evidence="8">The sequence shown here is derived from an EMBL/GenBank/DDBJ whole genome shotgun (WGS) entry which is preliminary data.</text>
</comment>
<dbReference type="RefSeq" id="WP_237464669.1">
    <property type="nucleotide sequence ID" value="NZ_CAKLDI010000001.1"/>
</dbReference>
<comment type="catalytic activity">
    <reaction evidence="7">
        <text>Na(+)(in) + 2 H(+)(out) = Na(+)(out) + 2 H(+)(in)</text>
        <dbReference type="Rhea" id="RHEA:29251"/>
        <dbReference type="ChEBI" id="CHEBI:15378"/>
        <dbReference type="ChEBI" id="CHEBI:29101"/>
    </reaction>
</comment>
<feature type="transmembrane region" description="Helical" evidence="7">
    <location>
        <begin position="365"/>
        <end position="382"/>
    </location>
</feature>
<feature type="transmembrane region" description="Helical" evidence="7">
    <location>
        <begin position="330"/>
        <end position="353"/>
    </location>
</feature>
<evidence type="ECO:0000256" key="1">
    <source>
        <dbReference type="ARBA" id="ARBA00004429"/>
    </source>
</evidence>
<keyword evidence="2 7" id="KW-1003">Cell membrane</keyword>
<keyword evidence="6 7" id="KW-0739">Sodium transport</keyword>
<keyword evidence="7" id="KW-0915">Sodium</keyword>
<keyword evidence="3 7" id="KW-0812">Transmembrane</keyword>
<dbReference type="HAMAP" id="MF_01844">
    <property type="entry name" value="NhaA"/>
    <property type="match status" value="1"/>
</dbReference>
<dbReference type="PANTHER" id="PTHR30341">
    <property type="entry name" value="SODIUM ION/PROTON ANTIPORTER NHAA-RELATED"/>
    <property type="match status" value="1"/>
</dbReference>
<feature type="transmembrane region" description="Helical" evidence="7">
    <location>
        <begin position="206"/>
        <end position="237"/>
    </location>
</feature>
<dbReference type="NCBIfam" id="TIGR00773">
    <property type="entry name" value="NhaA"/>
    <property type="match status" value="1"/>
</dbReference>
<name>A0ABM8ZQW0_9VIBR</name>
<keyword evidence="7" id="KW-0813">Transport</keyword>
<comment type="function">
    <text evidence="7">Na(+)/H(+) antiporter that extrudes sodium in exchange for external protons.</text>
</comment>
<feature type="transmembrane region" description="Helical" evidence="7">
    <location>
        <begin position="94"/>
        <end position="114"/>
    </location>
</feature>
<feature type="transmembrane region" description="Helical" evidence="7">
    <location>
        <begin position="61"/>
        <end position="79"/>
    </location>
</feature>
<dbReference type="Pfam" id="PF06965">
    <property type="entry name" value="Na_H_antiport_1"/>
    <property type="match status" value="1"/>
</dbReference>
<dbReference type="PANTHER" id="PTHR30341:SF0">
    <property type="entry name" value="NA(+)_H(+) ANTIPORTER NHAA"/>
    <property type="match status" value="1"/>
</dbReference>
<evidence type="ECO:0000313" key="8">
    <source>
        <dbReference type="EMBL" id="CAH0532690.1"/>
    </source>
</evidence>
<keyword evidence="4 7" id="KW-1133">Transmembrane helix</keyword>
<protein>
    <recommendedName>
        <fullName evidence="7">Na(+)/H(+) antiporter NhaA</fullName>
    </recommendedName>
    <alternativeName>
        <fullName evidence="7">Sodium/proton antiporter NhaA</fullName>
    </alternativeName>
</protein>
<keyword evidence="7" id="KW-0406">Ion transport</keyword>
<accession>A0ABM8ZQW0</accession>
<dbReference type="NCBIfam" id="NF007111">
    <property type="entry name" value="PRK09560.1"/>
    <property type="match status" value="1"/>
</dbReference>
<feature type="transmembrane region" description="Helical" evidence="7">
    <location>
        <begin position="257"/>
        <end position="278"/>
    </location>
</feature>
<evidence type="ECO:0000313" key="9">
    <source>
        <dbReference type="Proteomes" id="UP000838672"/>
    </source>
</evidence>
<evidence type="ECO:0000256" key="5">
    <source>
        <dbReference type="ARBA" id="ARBA00023136"/>
    </source>
</evidence>
<proteinExistence type="inferred from homology"/>
<dbReference type="Gene3D" id="1.20.1530.10">
    <property type="entry name" value="Na+/H+ antiporter like domain"/>
    <property type="match status" value="1"/>
</dbReference>